<organism evidence="1 2">
    <name type="scientific">Nannochloropsis gaditana</name>
    <dbReference type="NCBI Taxonomy" id="72520"/>
    <lineage>
        <taxon>Eukaryota</taxon>
        <taxon>Sar</taxon>
        <taxon>Stramenopiles</taxon>
        <taxon>Ochrophyta</taxon>
        <taxon>Eustigmatophyceae</taxon>
        <taxon>Eustigmatales</taxon>
        <taxon>Monodopsidaceae</taxon>
        <taxon>Nannochloropsis</taxon>
    </lineage>
</organism>
<dbReference type="Proteomes" id="UP000019335">
    <property type="component" value="Chromosome 12"/>
</dbReference>
<reference evidence="1 2" key="1">
    <citation type="journal article" date="2014" name="Mol. Plant">
        <title>Chromosome Scale Genome Assembly and Transcriptome Profiling of Nannochloropsis gaditana in Nitrogen Depletion.</title>
        <authorList>
            <person name="Corteggiani Carpinelli E."/>
            <person name="Telatin A."/>
            <person name="Vitulo N."/>
            <person name="Forcato C."/>
            <person name="D'Angelo M."/>
            <person name="Schiavon R."/>
            <person name="Vezzi A."/>
            <person name="Giacometti G.M."/>
            <person name="Morosinotto T."/>
            <person name="Valle G."/>
        </authorList>
    </citation>
    <scope>NUCLEOTIDE SEQUENCE [LARGE SCALE GENOMIC DNA]</scope>
    <source>
        <strain evidence="1 2">B-31</strain>
    </source>
</reference>
<accession>W7TD01</accession>
<dbReference type="EMBL" id="AZIL01001070">
    <property type="protein sequence ID" value="EWM24895.1"/>
    <property type="molecule type" value="Genomic_DNA"/>
</dbReference>
<evidence type="ECO:0000313" key="1">
    <source>
        <dbReference type="EMBL" id="EWM24895.1"/>
    </source>
</evidence>
<comment type="caution">
    <text evidence="1">The sequence shown here is derived from an EMBL/GenBank/DDBJ whole genome shotgun (WGS) entry which is preliminary data.</text>
</comment>
<protein>
    <submittedName>
        <fullName evidence="1">Uncharacterized protein</fullName>
    </submittedName>
</protein>
<keyword evidence="2" id="KW-1185">Reference proteome</keyword>
<dbReference type="AlphaFoldDB" id="W7TD01"/>
<evidence type="ECO:0000313" key="2">
    <source>
        <dbReference type="Proteomes" id="UP000019335"/>
    </source>
</evidence>
<dbReference type="OrthoDB" id="426136at2759"/>
<proteinExistence type="predicted"/>
<name>W7TD01_9STRA</name>
<sequence>MGLVSLPPQVPRGNVIPHHVLESGGSLVIQGILKVMVPRFVKILAKDYEVWSSGDDSRAAVAQDLEEKLKTPKLKEAGKEEEARSSFWVLGPGGAGDGAAIRDLGGLRLEGRPWGPAFGRETLGPCVWKGDLGGLRLEGRPWGPAFGRETLGACVWKGDLGGLRLEGSGWNVEGWMYDISRAEEALGGLYQAGETVEKGDSRVAGDNNTTKALQLKAIETTERYLSSLNRRVTGTRKKLLSLLLLAGRLPLPT</sequence>
<gene>
    <name evidence="1" type="ORF">Naga_100116g1</name>
</gene>